<dbReference type="PANTHER" id="PTHR37478">
    <property type="match status" value="1"/>
</dbReference>
<organism evidence="2">
    <name type="scientific">bioreactor metagenome</name>
    <dbReference type="NCBI Taxonomy" id="1076179"/>
    <lineage>
        <taxon>unclassified sequences</taxon>
        <taxon>metagenomes</taxon>
        <taxon>ecological metagenomes</taxon>
    </lineage>
</organism>
<gene>
    <name evidence="2" type="ORF">SDC9_80781</name>
</gene>
<proteinExistence type="inferred from homology"/>
<protein>
    <submittedName>
        <fullName evidence="2">Uncharacterized protein</fullName>
    </submittedName>
</protein>
<sequence length="146" mass="16351">MVRPQKERRVEQLPPVTSYKPAGIPLRSVEEIVLTIEEMEAIRLSDVEQLDQTGAAGRMEISAPTFNRILNGAHRKIATALWQGYALRIDGGNFRVAHQCKQGPRYFICHECEHSWSLPHGTGQSAKDLNCPSCQTANISRDHTKS</sequence>
<comment type="similarity">
    <text evidence="1">Belongs to the UPF0251 family.</text>
</comment>
<dbReference type="HAMAP" id="MF_00674">
    <property type="entry name" value="UPF0251"/>
    <property type="match status" value="1"/>
</dbReference>
<reference evidence="2" key="1">
    <citation type="submission" date="2019-08" db="EMBL/GenBank/DDBJ databases">
        <authorList>
            <person name="Kucharzyk K."/>
            <person name="Murdoch R.W."/>
            <person name="Higgins S."/>
            <person name="Loffler F."/>
        </authorList>
    </citation>
    <scope>NUCLEOTIDE SEQUENCE</scope>
</reference>
<evidence type="ECO:0000256" key="1">
    <source>
        <dbReference type="ARBA" id="ARBA00009350"/>
    </source>
</evidence>
<evidence type="ECO:0000313" key="2">
    <source>
        <dbReference type="EMBL" id="MPM34199.1"/>
    </source>
</evidence>
<accession>A0A644Z0W9</accession>
<dbReference type="AlphaFoldDB" id="A0A644Z0W9"/>
<comment type="caution">
    <text evidence="2">The sequence shown here is derived from an EMBL/GenBank/DDBJ whole genome shotgun (WGS) entry which is preliminary data.</text>
</comment>
<dbReference type="PANTHER" id="PTHR37478:SF2">
    <property type="entry name" value="UPF0251 PROTEIN TK0562"/>
    <property type="match status" value="1"/>
</dbReference>
<dbReference type="EMBL" id="VSSQ01006902">
    <property type="protein sequence ID" value="MPM34199.1"/>
    <property type="molecule type" value="Genomic_DNA"/>
</dbReference>
<dbReference type="InterPro" id="IPR002852">
    <property type="entry name" value="UPF0251"/>
</dbReference>
<name>A0A644Z0W9_9ZZZZ</name>
<dbReference type="Pfam" id="PF02001">
    <property type="entry name" value="DUF134"/>
    <property type="match status" value="1"/>
</dbReference>